<dbReference type="AlphaFoldDB" id="A0A1A3NYH2"/>
<reference evidence="8 9" key="1">
    <citation type="submission" date="2016-06" db="EMBL/GenBank/DDBJ databases">
        <authorList>
            <person name="Kjaerup R.B."/>
            <person name="Dalgaard T.S."/>
            <person name="Juul-Madsen H.R."/>
        </authorList>
    </citation>
    <scope>NUCLEOTIDE SEQUENCE [LARGE SCALE GENOMIC DNA]</scope>
    <source>
        <strain evidence="8 9">1165133.8</strain>
    </source>
</reference>
<dbReference type="InterPro" id="IPR001128">
    <property type="entry name" value="Cyt_P450"/>
</dbReference>
<dbReference type="Pfam" id="PF00067">
    <property type="entry name" value="p450"/>
    <property type="match status" value="1"/>
</dbReference>
<evidence type="ECO:0000313" key="9">
    <source>
        <dbReference type="Proteomes" id="UP000093928"/>
    </source>
</evidence>
<dbReference type="GO" id="GO:0008395">
    <property type="term" value="F:steroid hydroxylase activity"/>
    <property type="evidence" value="ECO:0007669"/>
    <property type="project" value="TreeGrafter"/>
</dbReference>
<dbReference type="GO" id="GO:0036199">
    <property type="term" value="F:cholest-4-en-3-one 26-monooxygenase activity"/>
    <property type="evidence" value="ECO:0007669"/>
    <property type="project" value="TreeGrafter"/>
</dbReference>
<comment type="similarity">
    <text evidence="2">Belongs to the cytochrome P450 family.</text>
</comment>
<dbReference type="RefSeq" id="WP_065144834.1">
    <property type="nucleotide sequence ID" value="NZ_LZLS01000139.1"/>
</dbReference>
<keyword evidence="7" id="KW-0503">Monooxygenase</keyword>
<dbReference type="GO" id="GO:0005506">
    <property type="term" value="F:iron ion binding"/>
    <property type="evidence" value="ECO:0007669"/>
    <property type="project" value="InterPro"/>
</dbReference>
<dbReference type="PRINTS" id="PR00359">
    <property type="entry name" value="BP450"/>
</dbReference>
<dbReference type="OrthoDB" id="5241086at2"/>
<dbReference type="PANTHER" id="PTHR46696:SF4">
    <property type="entry name" value="BIOTIN BIOSYNTHESIS CYTOCHROME P450"/>
    <property type="match status" value="1"/>
</dbReference>
<dbReference type="GO" id="GO:0020037">
    <property type="term" value="F:heme binding"/>
    <property type="evidence" value="ECO:0007669"/>
    <property type="project" value="InterPro"/>
</dbReference>
<accession>A0A1A3NYH2</accession>
<dbReference type="InterPro" id="IPR002397">
    <property type="entry name" value="Cyt_P450_B"/>
</dbReference>
<keyword evidence="6" id="KW-0408">Iron</keyword>
<keyword evidence="4" id="KW-0479">Metal-binding</keyword>
<organism evidence="8 9">
    <name type="scientific">Mycobacterium asiaticum</name>
    <dbReference type="NCBI Taxonomy" id="1790"/>
    <lineage>
        <taxon>Bacteria</taxon>
        <taxon>Bacillati</taxon>
        <taxon>Actinomycetota</taxon>
        <taxon>Actinomycetes</taxon>
        <taxon>Mycobacteriales</taxon>
        <taxon>Mycobacteriaceae</taxon>
        <taxon>Mycobacterium</taxon>
    </lineage>
</organism>
<dbReference type="FunFam" id="1.10.630.10:FF:000018">
    <property type="entry name" value="Cytochrome P450 monooxygenase"/>
    <property type="match status" value="1"/>
</dbReference>
<sequence length="418" mass="45990">MTIPRLGSLTVENQEGAADRDAAAVLDPDTFVTATPFDALKRLRAEAPVHPVQLAGLPRTWLLTKHADVRTVSRDTETFTSSRGNTLVEVEAGPTSAMLPGIDPPRHVHYRKLINQGFTARNVLRLEPHMRQVARNIVADITEKGEFDAVPDISAEMSLQVIADVLGVPAADRMEVFRWSNAIGTLGIEDPDYAPTPAALGQAAAEMFRYCGELVEHRRKHGLTDDILSALLAAEVDGEKLNREQLNEFFLLLAIAGNETTRNTLSHGILALSRHPDQQALLARDPDAVKAAVEELLRWATPVMHFRRTVTRDVQIRGQHIPAGDWVLMHYLSANRDEDVFERADEFDVTRTDAGHAAFGGGGVHFCLGAQLARLELRVMMEELYPNVPGLTVTGEPDRLRSSFFHGIKRLPCSTGSG</sequence>
<keyword evidence="3" id="KW-0349">Heme</keyword>
<keyword evidence="5" id="KW-0560">Oxidoreductase</keyword>
<dbReference type="SUPFAM" id="SSF48264">
    <property type="entry name" value="Cytochrome P450"/>
    <property type="match status" value="1"/>
</dbReference>
<evidence type="ECO:0000256" key="5">
    <source>
        <dbReference type="ARBA" id="ARBA00023002"/>
    </source>
</evidence>
<dbReference type="EMBL" id="LZLS01000139">
    <property type="protein sequence ID" value="OBK25387.1"/>
    <property type="molecule type" value="Genomic_DNA"/>
</dbReference>
<dbReference type="PRINTS" id="PR00385">
    <property type="entry name" value="P450"/>
</dbReference>
<evidence type="ECO:0000256" key="2">
    <source>
        <dbReference type="ARBA" id="ARBA00010617"/>
    </source>
</evidence>
<evidence type="ECO:0000313" key="8">
    <source>
        <dbReference type="EMBL" id="OBK25387.1"/>
    </source>
</evidence>
<dbReference type="CDD" id="cd11033">
    <property type="entry name" value="CYP142-like"/>
    <property type="match status" value="1"/>
</dbReference>
<dbReference type="GO" id="GO:0006707">
    <property type="term" value="P:cholesterol catabolic process"/>
    <property type="evidence" value="ECO:0007669"/>
    <property type="project" value="TreeGrafter"/>
</dbReference>
<comment type="cofactor">
    <cofactor evidence="1">
        <name>heme</name>
        <dbReference type="ChEBI" id="CHEBI:30413"/>
    </cofactor>
</comment>
<gene>
    <name evidence="8" type="ORF">A5634_26550</name>
</gene>
<comment type="caution">
    <text evidence="8">The sequence shown here is derived from an EMBL/GenBank/DDBJ whole genome shotgun (WGS) entry which is preliminary data.</text>
</comment>
<dbReference type="PANTHER" id="PTHR46696">
    <property type="entry name" value="P450, PUTATIVE (EUROFUNG)-RELATED"/>
    <property type="match status" value="1"/>
</dbReference>
<dbReference type="InterPro" id="IPR036396">
    <property type="entry name" value="Cyt_P450_sf"/>
</dbReference>
<proteinExistence type="inferred from homology"/>
<evidence type="ECO:0000256" key="1">
    <source>
        <dbReference type="ARBA" id="ARBA00001971"/>
    </source>
</evidence>
<evidence type="ECO:0000256" key="3">
    <source>
        <dbReference type="ARBA" id="ARBA00022617"/>
    </source>
</evidence>
<evidence type="ECO:0000256" key="4">
    <source>
        <dbReference type="ARBA" id="ARBA00022723"/>
    </source>
</evidence>
<name>A0A1A3NYH2_MYCAS</name>
<evidence type="ECO:0000256" key="7">
    <source>
        <dbReference type="ARBA" id="ARBA00023033"/>
    </source>
</evidence>
<dbReference type="Proteomes" id="UP000093928">
    <property type="component" value="Unassembled WGS sequence"/>
</dbReference>
<dbReference type="Gene3D" id="1.10.630.10">
    <property type="entry name" value="Cytochrome P450"/>
    <property type="match status" value="1"/>
</dbReference>
<protein>
    <submittedName>
        <fullName evidence="8">Cytochrome</fullName>
    </submittedName>
</protein>
<evidence type="ECO:0000256" key="6">
    <source>
        <dbReference type="ARBA" id="ARBA00023004"/>
    </source>
</evidence>